<proteinExistence type="predicted"/>
<dbReference type="Proteomes" id="UP001595814">
    <property type="component" value="Unassembled WGS sequence"/>
</dbReference>
<reference evidence="4" key="1">
    <citation type="journal article" date="2019" name="Int. J. Syst. Evol. Microbiol.">
        <title>The Global Catalogue of Microorganisms (GCM) 10K type strain sequencing project: providing services to taxonomists for standard genome sequencing and annotation.</title>
        <authorList>
            <consortium name="The Broad Institute Genomics Platform"/>
            <consortium name="The Broad Institute Genome Sequencing Center for Infectious Disease"/>
            <person name="Wu L."/>
            <person name="Ma J."/>
        </authorList>
    </citation>
    <scope>NUCLEOTIDE SEQUENCE [LARGE SCALE GENOMIC DNA]</scope>
    <source>
        <strain evidence="4">CECT 7477</strain>
    </source>
</reference>
<dbReference type="SMART" id="SM00867">
    <property type="entry name" value="YceI"/>
    <property type="match status" value="1"/>
</dbReference>
<protein>
    <submittedName>
        <fullName evidence="3">YceI family protein</fullName>
    </submittedName>
</protein>
<keyword evidence="4" id="KW-1185">Reference proteome</keyword>
<dbReference type="EMBL" id="JBHSAW010000004">
    <property type="protein sequence ID" value="MFC4095089.1"/>
    <property type="molecule type" value="Genomic_DNA"/>
</dbReference>
<dbReference type="InterPro" id="IPR036761">
    <property type="entry name" value="TTHA0802/YceI-like_sf"/>
</dbReference>
<sequence>MKILITIVLVVSTFSLQAQEKYMLQDDSTLKINGTSTIHDWTVAAEQLSGKLTADGQSPKSIELDVVVEGIKSERGPTMDNKMYDALKKDEHPKINFTLKEVKSSSVLVGTLSIAGQSDNVEIPVALDHTGDNIKLSGKYGIALADFGIEPPTAMFGQIVVGEKVEVEFALNFSK</sequence>
<dbReference type="PANTHER" id="PTHR34406">
    <property type="entry name" value="PROTEIN YCEI"/>
    <property type="match status" value="1"/>
</dbReference>
<dbReference type="PANTHER" id="PTHR34406:SF1">
    <property type="entry name" value="PROTEIN YCEI"/>
    <property type="match status" value="1"/>
</dbReference>
<evidence type="ECO:0000313" key="4">
    <source>
        <dbReference type="Proteomes" id="UP001595814"/>
    </source>
</evidence>
<name>A0ABV8JQR0_9FLAO</name>
<dbReference type="Gene3D" id="2.40.128.110">
    <property type="entry name" value="Lipid/polyisoprenoid-binding, YceI-like"/>
    <property type="match status" value="1"/>
</dbReference>
<feature type="domain" description="Lipid/polyisoprenoid-binding YceI-like" evidence="2">
    <location>
        <begin position="21"/>
        <end position="174"/>
    </location>
</feature>
<organism evidence="3 4">
    <name type="scientific">Euzebyella saccharophila</name>
    <dbReference type="NCBI Taxonomy" id="679664"/>
    <lineage>
        <taxon>Bacteria</taxon>
        <taxon>Pseudomonadati</taxon>
        <taxon>Bacteroidota</taxon>
        <taxon>Flavobacteriia</taxon>
        <taxon>Flavobacteriales</taxon>
        <taxon>Flavobacteriaceae</taxon>
        <taxon>Euzebyella</taxon>
    </lineage>
</organism>
<dbReference type="InterPro" id="IPR007372">
    <property type="entry name" value="Lipid/polyisoprenoid-bd_YceI"/>
</dbReference>
<evidence type="ECO:0000259" key="2">
    <source>
        <dbReference type="SMART" id="SM00867"/>
    </source>
</evidence>
<feature type="chain" id="PRO_5047145844" evidence="1">
    <location>
        <begin position="19"/>
        <end position="175"/>
    </location>
</feature>
<accession>A0ABV8JQR0</accession>
<keyword evidence="1" id="KW-0732">Signal</keyword>
<dbReference type="SUPFAM" id="SSF101874">
    <property type="entry name" value="YceI-like"/>
    <property type="match status" value="1"/>
</dbReference>
<evidence type="ECO:0000256" key="1">
    <source>
        <dbReference type="SAM" id="SignalP"/>
    </source>
</evidence>
<evidence type="ECO:0000313" key="3">
    <source>
        <dbReference type="EMBL" id="MFC4095089.1"/>
    </source>
</evidence>
<dbReference type="RefSeq" id="WP_192461189.1">
    <property type="nucleotide sequence ID" value="NZ_JACYFJ010000001.1"/>
</dbReference>
<feature type="signal peptide" evidence="1">
    <location>
        <begin position="1"/>
        <end position="18"/>
    </location>
</feature>
<gene>
    <name evidence="3" type="ORF">ACFOUT_04340</name>
</gene>
<dbReference type="Pfam" id="PF04264">
    <property type="entry name" value="YceI"/>
    <property type="match status" value="1"/>
</dbReference>
<comment type="caution">
    <text evidence="3">The sequence shown here is derived from an EMBL/GenBank/DDBJ whole genome shotgun (WGS) entry which is preliminary data.</text>
</comment>